<evidence type="ECO:0000256" key="5">
    <source>
        <dbReference type="ARBA" id="ARBA00022898"/>
    </source>
</evidence>
<dbReference type="SUPFAM" id="SSF53383">
    <property type="entry name" value="PLP-dependent transferases"/>
    <property type="match status" value="1"/>
</dbReference>
<evidence type="ECO:0000313" key="13">
    <source>
        <dbReference type="EMBL" id="BAP55033.1"/>
    </source>
</evidence>
<sequence length="391" mass="44267">MSPAEQFIPVAKPWLDEREAEAAKRPILSGWVTQGPEVATFEQEFADYVGAQYACAVSNCTTALHLALLAVGVQPKDEVITVSHSYIATANSIRYCGAIPVFVDIQPETFNINPLLIEGAITAHTRAILCVHQMGMPCDMKAIIDIAQRHSIPVVEDAACAIGSEILWKEQWEKMGKPHGDIACFSFHPRKVITTGDGGMLTTSDSDWDKQFRLWRQHGMSIPDTVRHGAKEVVFESYPELGYNYRMTDIQAAVGREQLKRLSEIVQRRRFLAERYQQLLTKEINGIGLPDEPMWAKSNWQSYCVRLPDRYDQKLIMQFMLDQGIATRRGIMCAHKEPAYVNHEPWSCGSQSLVESEKAQTQCIILPLYPQMLDSEQERVVEVLFEACKRY</sequence>
<dbReference type="OrthoDB" id="9804264at2"/>
<evidence type="ECO:0000256" key="6">
    <source>
        <dbReference type="ARBA" id="ARBA00037999"/>
    </source>
</evidence>
<dbReference type="Pfam" id="PF01041">
    <property type="entry name" value="DegT_DnrJ_EryC1"/>
    <property type="match status" value="1"/>
</dbReference>
<evidence type="ECO:0000256" key="2">
    <source>
        <dbReference type="ARBA" id="ARBA00005125"/>
    </source>
</evidence>
<keyword evidence="4" id="KW-0808">Transferase</keyword>
<dbReference type="GO" id="GO:0000271">
    <property type="term" value="P:polysaccharide biosynthetic process"/>
    <property type="evidence" value="ECO:0007669"/>
    <property type="project" value="TreeGrafter"/>
</dbReference>
<keyword evidence="14" id="KW-1185">Reference proteome</keyword>
<dbReference type="PIRSF" id="PIRSF000390">
    <property type="entry name" value="PLP_StrS"/>
    <property type="match status" value="1"/>
</dbReference>
<feature type="active site" description="Proton acceptor" evidence="10">
    <location>
        <position position="191"/>
    </location>
</feature>
<dbReference type="EC" id="2.6.1.102" evidence="8"/>
<evidence type="ECO:0000256" key="4">
    <source>
        <dbReference type="ARBA" id="ARBA00022679"/>
    </source>
</evidence>
<evidence type="ECO:0000256" key="7">
    <source>
        <dbReference type="ARBA" id="ARBA00051587"/>
    </source>
</evidence>
<evidence type="ECO:0000313" key="14">
    <source>
        <dbReference type="Proteomes" id="UP000031623"/>
    </source>
</evidence>
<evidence type="ECO:0000256" key="3">
    <source>
        <dbReference type="ARBA" id="ARBA00022576"/>
    </source>
</evidence>
<comment type="pathway">
    <text evidence="2">Bacterial outer membrane biogenesis; LPS O-antigen biosynthesis.</text>
</comment>
<dbReference type="EMBL" id="AP014633">
    <property type="protein sequence ID" value="BAP55033.1"/>
    <property type="molecule type" value="Genomic_DNA"/>
</dbReference>
<organism evidence="13 14">
    <name type="scientific">Thioploca ingrica</name>
    <dbReference type="NCBI Taxonomy" id="40754"/>
    <lineage>
        <taxon>Bacteria</taxon>
        <taxon>Pseudomonadati</taxon>
        <taxon>Pseudomonadota</taxon>
        <taxon>Gammaproteobacteria</taxon>
        <taxon>Thiotrichales</taxon>
        <taxon>Thiotrichaceae</taxon>
        <taxon>Thioploca</taxon>
    </lineage>
</organism>
<comment type="catalytic activity">
    <reaction evidence="7">
        <text>GDP-alpha-D-perosamine + 2-oxoglutarate = GDP-4-dehydro-alpha-D-rhamnose + L-glutamate</text>
        <dbReference type="Rhea" id="RHEA:36779"/>
        <dbReference type="ChEBI" id="CHEBI:16810"/>
        <dbReference type="ChEBI" id="CHEBI:29985"/>
        <dbReference type="ChEBI" id="CHEBI:57964"/>
        <dbReference type="ChEBI" id="CHEBI:73996"/>
        <dbReference type="EC" id="2.6.1.102"/>
    </reaction>
</comment>
<reference evidence="13 14" key="1">
    <citation type="journal article" date="2014" name="ISME J.">
        <title>Ecophysiology of Thioploca ingrica as revealed by the complete genome sequence supplemented with proteomic evidence.</title>
        <authorList>
            <person name="Kojima H."/>
            <person name="Ogura Y."/>
            <person name="Yamamoto N."/>
            <person name="Togashi T."/>
            <person name="Mori H."/>
            <person name="Watanabe T."/>
            <person name="Nemoto F."/>
            <person name="Kurokawa K."/>
            <person name="Hayashi T."/>
            <person name="Fukui M."/>
        </authorList>
    </citation>
    <scope>NUCLEOTIDE SEQUENCE [LARGE SCALE GENOMIC DNA]</scope>
</reference>
<evidence type="ECO:0000256" key="1">
    <source>
        <dbReference type="ARBA" id="ARBA00001933"/>
    </source>
</evidence>
<dbReference type="GO" id="GO:0030170">
    <property type="term" value="F:pyridoxal phosphate binding"/>
    <property type="evidence" value="ECO:0007669"/>
    <property type="project" value="TreeGrafter"/>
</dbReference>
<dbReference type="InterPro" id="IPR015421">
    <property type="entry name" value="PyrdxlP-dep_Trfase_major"/>
</dbReference>
<evidence type="ECO:0000256" key="12">
    <source>
        <dbReference type="RuleBase" id="RU004508"/>
    </source>
</evidence>
<keyword evidence="5 11" id="KW-0663">Pyridoxal phosphate</keyword>
<dbReference type="PANTHER" id="PTHR30244:SF34">
    <property type="entry name" value="DTDP-4-AMINO-4,6-DIDEOXYGALACTOSE TRANSAMINASE"/>
    <property type="match status" value="1"/>
</dbReference>
<evidence type="ECO:0000256" key="8">
    <source>
        <dbReference type="ARBA" id="ARBA00066317"/>
    </source>
</evidence>
<evidence type="ECO:0000256" key="9">
    <source>
        <dbReference type="ARBA" id="ARBA00074221"/>
    </source>
</evidence>
<comment type="cofactor">
    <cofactor evidence="1">
        <name>pyridoxal 5'-phosphate</name>
        <dbReference type="ChEBI" id="CHEBI:597326"/>
    </cofactor>
</comment>
<dbReference type="AlphaFoldDB" id="A0A090ABM1"/>
<dbReference type="GO" id="GO:0102933">
    <property type="term" value="F:GDP-4-dehydro-6-deoxy-D-mannose-4-aminotransferase activity"/>
    <property type="evidence" value="ECO:0007669"/>
    <property type="project" value="UniProtKB-EC"/>
</dbReference>
<dbReference type="FunFam" id="3.40.640.10:FF:000090">
    <property type="entry name" value="Pyridoxal phosphate-dependent aminotransferase"/>
    <property type="match status" value="1"/>
</dbReference>
<feature type="modified residue" description="N6-(pyridoxal phosphate)lysine" evidence="11">
    <location>
        <position position="191"/>
    </location>
</feature>
<dbReference type="PANTHER" id="PTHR30244">
    <property type="entry name" value="TRANSAMINASE"/>
    <property type="match status" value="1"/>
</dbReference>
<dbReference type="Gene3D" id="3.40.640.10">
    <property type="entry name" value="Type I PLP-dependent aspartate aminotransferase-like (Major domain)"/>
    <property type="match status" value="1"/>
</dbReference>
<dbReference type="HOGENOM" id="CLU_033332_7_2_6"/>
<dbReference type="Proteomes" id="UP000031623">
    <property type="component" value="Chromosome"/>
</dbReference>
<protein>
    <recommendedName>
        <fullName evidence="9">GDP-perosamine synthase</fullName>
        <ecNumber evidence="8">2.6.1.102</ecNumber>
    </recommendedName>
</protein>
<dbReference type="InterPro" id="IPR015424">
    <property type="entry name" value="PyrdxlP-dep_Trfase"/>
</dbReference>
<evidence type="ECO:0000256" key="10">
    <source>
        <dbReference type="PIRSR" id="PIRSR000390-1"/>
    </source>
</evidence>
<dbReference type="Gene3D" id="3.90.1150.10">
    <property type="entry name" value="Aspartate Aminotransferase, domain 1"/>
    <property type="match status" value="1"/>
</dbReference>
<comment type="similarity">
    <text evidence="6 12">Belongs to the DegT/DnrJ/EryC1 family.</text>
</comment>
<name>A0A090ABM1_9GAMM</name>
<keyword evidence="3" id="KW-0032">Aminotransferase</keyword>
<dbReference type="CDD" id="cd00616">
    <property type="entry name" value="AHBA_syn"/>
    <property type="match status" value="1"/>
</dbReference>
<dbReference type="InterPro" id="IPR015422">
    <property type="entry name" value="PyrdxlP-dep_Trfase_small"/>
</dbReference>
<dbReference type="STRING" id="40754.THII_0736"/>
<dbReference type="KEGG" id="tig:THII_0736"/>
<dbReference type="InterPro" id="IPR000653">
    <property type="entry name" value="DegT/StrS_aminotransferase"/>
</dbReference>
<gene>
    <name evidence="13" type="ORF">THII_0736</name>
</gene>
<evidence type="ECO:0000256" key="11">
    <source>
        <dbReference type="PIRSR" id="PIRSR000390-2"/>
    </source>
</evidence>
<proteinExistence type="inferred from homology"/>
<accession>A0A090ABM1</accession>